<dbReference type="PANTHER" id="PTHR11819">
    <property type="entry name" value="SOLUTE CARRIER FAMILY 5"/>
    <property type="match status" value="1"/>
</dbReference>
<dbReference type="CDD" id="cd10329">
    <property type="entry name" value="SLC5sbd_SGLT1-like"/>
    <property type="match status" value="1"/>
</dbReference>
<proteinExistence type="inferred from homology"/>
<keyword evidence="3 7" id="KW-0812">Transmembrane</keyword>
<dbReference type="RefSeq" id="WP_231943806.1">
    <property type="nucleotide sequence ID" value="NZ_CP036278.1"/>
</dbReference>
<dbReference type="Gene3D" id="1.20.1730.10">
    <property type="entry name" value="Sodium/glucose cotransporter"/>
    <property type="match status" value="1"/>
</dbReference>
<sequence length="637" mass="69601">MLQLDSLNWLTLAAMEPLDWGVICVYFGIIGFVAWWYGRNQKDTDDFFLAGRNAGWIVIGASIFTSNIGSEHIVGLAGQGASTGMAMAHWELHAWVLIMLAGLFVPFYYKSGVQTIPEFLEKRFNSRTRWLLSIVSLVAYVFTKVSVTVYAGAIVFKALLPEVNMTIGGIYLDAFWIGAFSTVIITGLYTVFGGMRAIMATATPQAVIILFGSFVITYIGLDKLGMGQGVAAGWGELISISKENADQFALWRPLSDPEFPWLGVLIASPIIGIWYWCTDQYIVQRTLAAKDLATARRGALFGGLLKVWPVLIFLIPGMIGWSLDERFNQGADDPVLAAQYESSITKEEKSKAVADANLRLRDLNLEAMESGETGFYIPRKLDKNSEGQLAFTIDGDQVFPTLVSQLLPKGIRGLIVACLLSALMSSLASLFNSSAALFTVDVYEKMNPGQSEQHLLTVGRVATAVVVGAGIIWIPVMAQIADGGLYQYLQSVQGYLAPPITAVFLLGLFWPRMNAAGATWALAVGFVLGMIKLTVQALFGAADDKWSDPQILAAIGDFNFLYATGVLMLISVIVMIGVSLLTPPPTEEKTRGLTYGSIHHLAEDEIANSWDWGNKLLVGMILLCVGGMYLYFSFWLK</sequence>
<reference evidence="8 9" key="1">
    <citation type="submission" date="2019-02" db="EMBL/GenBank/DDBJ databases">
        <title>Deep-cultivation of Planctomycetes and their phenomic and genomic characterization uncovers novel biology.</title>
        <authorList>
            <person name="Wiegand S."/>
            <person name="Jogler M."/>
            <person name="Boedeker C."/>
            <person name="Pinto D."/>
            <person name="Vollmers J."/>
            <person name="Rivas-Marin E."/>
            <person name="Kohn T."/>
            <person name="Peeters S.H."/>
            <person name="Heuer A."/>
            <person name="Rast P."/>
            <person name="Oberbeckmann S."/>
            <person name="Bunk B."/>
            <person name="Jeske O."/>
            <person name="Meyerdierks A."/>
            <person name="Storesund J.E."/>
            <person name="Kallscheuer N."/>
            <person name="Luecker S."/>
            <person name="Lage O.M."/>
            <person name="Pohl T."/>
            <person name="Merkel B.J."/>
            <person name="Hornburger P."/>
            <person name="Mueller R.-W."/>
            <person name="Bruemmer F."/>
            <person name="Labrenz M."/>
            <person name="Spormann A.M."/>
            <person name="Op den Camp H."/>
            <person name="Overmann J."/>
            <person name="Amann R."/>
            <person name="Jetten M.S.M."/>
            <person name="Mascher T."/>
            <person name="Medema M.H."/>
            <person name="Devos D.P."/>
            <person name="Kaster A.-K."/>
            <person name="Ovreas L."/>
            <person name="Rohde M."/>
            <person name="Galperin M.Y."/>
            <person name="Jogler C."/>
        </authorList>
    </citation>
    <scope>NUCLEOTIDE SEQUENCE [LARGE SCALE GENOMIC DNA]</scope>
    <source>
        <strain evidence="8 9">Pan181</strain>
    </source>
</reference>
<evidence type="ECO:0000256" key="7">
    <source>
        <dbReference type="SAM" id="Phobius"/>
    </source>
</evidence>
<keyword evidence="9" id="KW-1185">Reference proteome</keyword>
<evidence type="ECO:0000256" key="5">
    <source>
        <dbReference type="ARBA" id="ARBA00023136"/>
    </source>
</evidence>
<organism evidence="8 9">
    <name type="scientific">Aeoliella mucimassa</name>
    <dbReference type="NCBI Taxonomy" id="2527972"/>
    <lineage>
        <taxon>Bacteria</taxon>
        <taxon>Pseudomonadati</taxon>
        <taxon>Planctomycetota</taxon>
        <taxon>Planctomycetia</taxon>
        <taxon>Pirellulales</taxon>
        <taxon>Lacipirellulaceae</taxon>
        <taxon>Aeoliella</taxon>
    </lineage>
</organism>
<dbReference type="NCBIfam" id="TIGR00813">
    <property type="entry name" value="sss"/>
    <property type="match status" value="1"/>
</dbReference>
<keyword evidence="5 7" id="KW-0472">Membrane</keyword>
<dbReference type="EMBL" id="CP036278">
    <property type="protein sequence ID" value="QDU56045.1"/>
    <property type="molecule type" value="Genomic_DNA"/>
</dbReference>
<dbReference type="InterPro" id="IPR038377">
    <property type="entry name" value="Na/Glc_symporter_sf"/>
</dbReference>
<evidence type="ECO:0000256" key="3">
    <source>
        <dbReference type="ARBA" id="ARBA00022692"/>
    </source>
</evidence>
<feature type="transmembrane region" description="Helical" evidence="7">
    <location>
        <begin position="414"/>
        <end position="440"/>
    </location>
</feature>
<feature type="transmembrane region" description="Helical" evidence="7">
    <location>
        <begin position="298"/>
        <end position="319"/>
    </location>
</feature>
<dbReference type="KEGG" id="amuc:Pan181_22480"/>
<feature type="transmembrane region" description="Helical" evidence="7">
    <location>
        <begin position="461"/>
        <end position="480"/>
    </location>
</feature>
<evidence type="ECO:0000313" key="9">
    <source>
        <dbReference type="Proteomes" id="UP000315750"/>
    </source>
</evidence>
<dbReference type="PROSITE" id="PS50283">
    <property type="entry name" value="NA_SOLUT_SYMP_3"/>
    <property type="match status" value="1"/>
</dbReference>
<dbReference type="Pfam" id="PF00474">
    <property type="entry name" value="SSF"/>
    <property type="match status" value="2"/>
</dbReference>
<dbReference type="GO" id="GO:0005412">
    <property type="term" value="F:D-glucose:sodium symporter activity"/>
    <property type="evidence" value="ECO:0007669"/>
    <property type="project" value="TreeGrafter"/>
</dbReference>
<comment type="similarity">
    <text evidence="2 6">Belongs to the sodium:solute symporter (SSF) (TC 2.A.21) family.</text>
</comment>
<evidence type="ECO:0000256" key="6">
    <source>
        <dbReference type="RuleBase" id="RU362091"/>
    </source>
</evidence>
<feature type="transmembrane region" description="Helical" evidence="7">
    <location>
        <begin position="20"/>
        <end position="38"/>
    </location>
</feature>
<dbReference type="AlphaFoldDB" id="A0A518AMT9"/>
<feature type="transmembrane region" description="Helical" evidence="7">
    <location>
        <begin position="90"/>
        <end position="109"/>
    </location>
</feature>
<gene>
    <name evidence="8" type="primary">sglT_4</name>
    <name evidence="8" type="ORF">Pan181_22480</name>
</gene>
<dbReference type="Proteomes" id="UP000315750">
    <property type="component" value="Chromosome"/>
</dbReference>
<feature type="transmembrane region" description="Helical" evidence="7">
    <location>
        <begin position="492"/>
        <end position="510"/>
    </location>
</feature>
<feature type="transmembrane region" description="Helical" evidence="7">
    <location>
        <begin position="259"/>
        <end position="277"/>
    </location>
</feature>
<dbReference type="InterPro" id="IPR001734">
    <property type="entry name" value="Na/solute_symporter"/>
</dbReference>
<feature type="transmembrane region" description="Helical" evidence="7">
    <location>
        <begin position="204"/>
        <end position="221"/>
    </location>
</feature>
<evidence type="ECO:0000256" key="4">
    <source>
        <dbReference type="ARBA" id="ARBA00022989"/>
    </source>
</evidence>
<feature type="transmembrane region" description="Helical" evidence="7">
    <location>
        <begin position="517"/>
        <end position="539"/>
    </location>
</feature>
<dbReference type="PANTHER" id="PTHR11819:SF195">
    <property type="entry name" value="SODIUM_GLUCOSE COTRANSPORTER 4"/>
    <property type="match status" value="1"/>
</dbReference>
<protein>
    <submittedName>
        <fullName evidence="8">Sodium/glucose cotransporter</fullName>
    </submittedName>
</protein>
<dbReference type="GO" id="GO:0005886">
    <property type="term" value="C:plasma membrane"/>
    <property type="evidence" value="ECO:0007669"/>
    <property type="project" value="TreeGrafter"/>
</dbReference>
<evidence type="ECO:0000256" key="1">
    <source>
        <dbReference type="ARBA" id="ARBA00004141"/>
    </source>
</evidence>
<feature type="transmembrane region" description="Helical" evidence="7">
    <location>
        <begin position="50"/>
        <end position="70"/>
    </location>
</feature>
<feature type="transmembrane region" description="Helical" evidence="7">
    <location>
        <begin position="616"/>
        <end position="636"/>
    </location>
</feature>
<feature type="transmembrane region" description="Helical" evidence="7">
    <location>
        <begin position="559"/>
        <end position="581"/>
    </location>
</feature>
<evidence type="ECO:0000313" key="8">
    <source>
        <dbReference type="EMBL" id="QDU56045.1"/>
    </source>
</evidence>
<comment type="subcellular location">
    <subcellularLocation>
        <location evidence="1">Membrane</location>
        <topology evidence="1">Multi-pass membrane protein</topology>
    </subcellularLocation>
</comment>
<name>A0A518AMT9_9BACT</name>
<evidence type="ECO:0000256" key="2">
    <source>
        <dbReference type="ARBA" id="ARBA00006434"/>
    </source>
</evidence>
<feature type="transmembrane region" description="Helical" evidence="7">
    <location>
        <begin position="130"/>
        <end position="154"/>
    </location>
</feature>
<accession>A0A518AMT9</accession>
<keyword evidence="4 7" id="KW-1133">Transmembrane helix</keyword>
<feature type="transmembrane region" description="Helical" evidence="7">
    <location>
        <begin position="174"/>
        <end position="192"/>
    </location>
</feature>